<dbReference type="InterPro" id="IPR051450">
    <property type="entry name" value="Gfo/Idh/MocA_Oxidoreductases"/>
</dbReference>
<protein>
    <submittedName>
        <fullName evidence="3">BIEA-like protein</fullName>
    </submittedName>
</protein>
<proteinExistence type="predicted"/>
<dbReference type="InterPro" id="IPR000683">
    <property type="entry name" value="Gfo/Idh/MocA-like_OxRdtase_N"/>
</dbReference>
<dbReference type="InterPro" id="IPR036291">
    <property type="entry name" value="NAD(P)-bd_dom_sf"/>
</dbReference>
<name>A0ABY7EG97_MYAAR</name>
<dbReference type="PANTHER" id="PTHR43377">
    <property type="entry name" value="BILIVERDIN REDUCTASE A"/>
    <property type="match status" value="1"/>
</dbReference>
<evidence type="ECO:0000259" key="2">
    <source>
        <dbReference type="Pfam" id="PF01408"/>
    </source>
</evidence>
<dbReference type="EMBL" id="CP111017">
    <property type="protein sequence ID" value="WAR07816.1"/>
    <property type="molecule type" value="Genomic_DNA"/>
</dbReference>
<evidence type="ECO:0000313" key="4">
    <source>
        <dbReference type="Proteomes" id="UP001164746"/>
    </source>
</evidence>
<dbReference type="Proteomes" id="UP001164746">
    <property type="component" value="Chromosome 6"/>
</dbReference>
<keyword evidence="4" id="KW-1185">Reference proteome</keyword>
<reference evidence="3" key="1">
    <citation type="submission" date="2022-11" db="EMBL/GenBank/DDBJ databases">
        <title>Centuries of genome instability and evolution in soft-shell clam transmissible cancer (bioRxiv).</title>
        <authorList>
            <person name="Hart S.F.M."/>
            <person name="Yonemitsu M.A."/>
            <person name="Giersch R.M."/>
            <person name="Beal B.F."/>
            <person name="Arriagada G."/>
            <person name="Davis B.W."/>
            <person name="Ostrander E.A."/>
            <person name="Goff S.P."/>
            <person name="Metzger M.J."/>
        </authorList>
    </citation>
    <scope>NUCLEOTIDE SEQUENCE</scope>
    <source>
        <strain evidence="3">MELC-2E11</strain>
        <tissue evidence="3">Siphon/mantle</tissue>
    </source>
</reference>
<evidence type="ECO:0000256" key="1">
    <source>
        <dbReference type="SAM" id="MobiDB-lite"/>
    </source>
</evidence>
<gene>
    <name evidence="3" type="ORF">MAR_017774</name>
</gene>
<dbReference type="Gene3D" id="3.30.360.10">
    <property type="entry name" value="Dihydrodipicolinate Reductase, domain 2"/>
    <property type="match status" value="1"/>
</dbReference>
<dbReference type="SUPFAM" id="SSF51735">
    <property type="entry name" value="NAD(P)-binding Rossmann-fold domains"/>
    <property type="match status" value="1"/>
</dbReference>
<feature type="region of interest" description="Disordered" evidence="1">
    <location>
        <begin position="229"/>
        <end position="248"/>
    </location>
</feature>
<dbReference type="Gene3D" id="3.40.50.720">
    <property type="entry name" value="NAD(P)-binding Rossmann-like Domain"/>
    <property type="match status" value="1"/>
</dbReference>
<dbReference type="PANTHER" id="PTHR43377:SF1">
    <property type="entry name" value="BILIVERDIN REDUCTASE A"/>
    <property type="match status" value="1"/>
</dbReference>
<feature type="domain" description="Gfo/Idh/MocA-like oxidoreductase N-terminal" evidence="2">
    <location>
        <begin position="8"/>
        <end position="119"/>
    </location>
</feature>
<evidence type="ECO:0000313" key="3">
    <source>
        <dbReference type="EMBL" id="WAR07816.1"/>
    </source>
</evidence>
<accession>A0ABY7EG97</accession>
<sequence>MPSDDVLGVVVIGVGIAGRVRIRDLGDTAFPERKWNLIGYVSRRTLEIADAHQITEEEALTRPDVDVIVLCTEPHAHESVIRRALEHGKHVLVEFPVATSARVTEELYTLAEQKGLILHEENIALLTPSFRFLNERLQAIELPITSAEIHFTGSYNGWTEDFEKSGGPFCANVSLLQTIYVLLGNCSLTATGGQLQVNDDGFLATAKLSCEKCKSKEIKFVIADGTVVKDTPDKPPPTPPSSQAPRKPGLFMEDWLKFVAAVRETGDHAAGAARTRHCIRVADALHAFMGLRGDEAPS</sequence>
<dbReference type="Pfam" id="PF01408">
    <property type="entry name" value="GFO_IDH_MocA"/>
    <property type="match status" value="1"/>
</dbReference>
<organism evidence="3 4">
    <name type="scientific">Mya arenaria</name>
    <name type="common">Soft-shell clam</name>
    <dbReference type="NCBI Taxonomy" id="6604"/>
    <lineage>
        <taxon>Eukaryota</taxon>
        <taxon>Metazoa</taxon>
        <taxon>Spiralia</taxon>
        <taxon>Lophotrochozoa</taxon>
        <taxon>Mollusca</taxon>
        <taxon>Bivalvia</taxon>
        <taxon>Autobranchia</taxon>
        <taxon>Heteroconchia</taxon>
        <taxon>Euheterodonta</taxon>
        <taxon>Imparidentia</taxon>
        <taxon>Neoheterodontei</taxon>
        <taxon>Myida</taxon>
        <taxon>Myoidea</taxon>
        <taxon>Myidae</taxon>
        <taxon>Mya</taxon>
    </lineage>
</organism>